<dbReference type="RefSeq" id="WP_191154289.1">
    <property type="nucleotide sequence ID" value="NZ_JACWUN010000004.1"/>
</dbReference>
<dbReference type="InterPro" id="IPR022025">
    <property type="entry name" value="Amidoligase_2"/>
</dbReference>
<name>A0A8J6QX86_9BACT</name>
<dbReference type="Proteomes" id="UP000632828">
    <property type="component" value="Unassembled WGS sequence"/>
</dbReference>
<protein>
    <submittedName>
        <fullName evidence="1">Amidoligase family protein</fullName>
    </submittedName>
</protein>
<dbReference type="AlphaFoldDB" id="A0A8J6QX86"/>
<proteinExistence type="predicted"/>
<sequence>MEYPQVLRMPPWHKNPEGKPRRVGIELEMSGLTLEQLATTVADFLHLEIETDGRYARILRGDAAGDWVVELDFNLLKKMGRETRDSSTLEGGLEKSVEEAIAWAAESIVPMEIVSPPLPFDRLPQVEDLIAELRATGAKGTSDHIVNAFGMQLNPEIPAADPAIIGAIFKAFLCCYDWIVERVAVDLTRRITSYVDPFPNQYILKVVDPMYQPDMDTLIDDYLHHNPTRNRALDMLPLFLHLDEQRVRHVTADELIKPRPTFHYRLPNCDIHKADWGLHLSWNDWVRIEELAADTQRLTACCERFQQLQRNPLRRWFGDWRSELENKWLAP</sequence>
<dbReference type="EMBL" id="JACWUN010000004">
    <property type="protein sequence ID" value="MBD1400017.1"/>
    <property type="molecule type" value="Genomic_DNA"/>
</dbReference>
<dbReference type="Pfam" id="PF12224">
    <property type="entry name" value="Amidoligase_2"/>
    <property type="match status" value="1"/>
</dbReference>
<evidence type="ECO:0000313" key="2">
    <source>
        <dbReference type="Proteomes" id="UP000632828"/>
    </source>
</evidence>
<organism evidence="1 2">
    <name type="scientific">Pelovirga terrestris</name>
    <dbReference type="NCBI Taxonomy" id="2771352"/>
    <lineage>
        <taxon>Bacteria</taxon>
        <taxon>Pseudomonadati</taxon>
        <taxon>Thermodesulfobacteriota</taxon>
        <taxon>Desulfuromonadia</taxon>
        <taxon>Geobacterales</taxon>
        <taxon>Geobacteraceae</taxon>
        <taxon>Pelovirga</taxon>
    </lineage>
</organism>
<evidence type="ECO:0000313" key="1">
    <source>
        <dbReference type="EMBL" id="MBD1400017.1"/>
    </source>
</evidence>
<reference evidence="1" key="1">
    <citation type="submission" date="2020-09" db="EMBL/GenBank/DDBJ databases">
        <title>Pelobacter alkaliphilus sp. nov., a novel anaerobic arsenate-reducing bacterium from terrestrial mud volcano.</title>
        <authorList>
            <person name="Khomyakova M.A."/>
            <person name="Merkel A.Y."/>
            <person name="Slobodkin A.I."/>
        </authorList>
    </citation>
    <scope>NUCLEOTIDE SEQUENCE</scope>
    <source>
        <strain evidence="1">M08fum</strain>
    </source>
</reference>
<accession>A0A8J6QX86</accession>
<gene>
    <name evidence="1" type="ORF">ICT70_04960</name>
</gene>
<keyword evidence="2" id="KW-1185">Reference proteome</keyword>
<comment type="caution">
    <text evidence="1">The sequence shown here is derived from an EMBL/GenBank/DDBJ whole genome shotgun (WGS) entry which is preliminary data.</text>
</comment>